<organism evidence="3 5">
    <name type="scientific">Brachybacterium saurashtrense</name>
    <dbReference type="NCBI Taxonomy" id="556288"/>
    <lineage>
        <taxon>Bacteria</taxon>
        <taxon>Bacillati</taxon>
        <taxon>Actinomycetota</taxon>
        <taxon>Actinomycetes</taxon>
        <taxon>Micrococcales</taxon>
        <taxon>Dermabacteraceae</taxon>
        <taxon>Brachybacterium</taxon>
    </lineage>
</organism>
<evidence type="ECO:0000313" key="5">
    <source>
        <dbReference type="Proteomes" id="UP000282185"/>
    </source>
</evidence>
<feature type="compositionally biased region" description="Acidic residues" evidence="1">
    <location>
        <begin position="1"/>
        <end position="12"/>
    </location>
</feature>
<dbReference type="EMBL" id="QSWH01000002">
    <property type="protein sequence ID" value="RRR23896.1"/>
    <property type="molecule type" value="Genomic_DNA"/>
</dbReference>
<dbReference type="RefSeq" id="WP_115413906.1">
    <property type="nucleotide sequence ID" value="NZ_CP031356.1"/>
</dbReference>
<feature type="compositionally biased region" description="Pro residues" evidence="1">
    <location>
        <begin position="515"/>
        <end position="526"/>
    </location>
</feature>
<keyword evidence="3" id="KW-0378">Hydrolase</keyword>
<dbReference type="OrthoDB" id="4788975at2"/>
<gene>
    <name evidence="2" type="ORF">DWV08_11420</name>
    <name evidence="3" type="ORF">DXU92_03170</name>
</gene>
<sequence length="570" mass="62493">MDLERDDGEKFDEEPSKWAGESPDERPDEAALLAALPERLRHVRAQRELTRDALLCRGRSEEDPQLSTAVQRVWDAQWAAGRHLAEEYRALAELHAHEGEYEEVAEMDEVDTLRAALALRVTRSAASWRLRDAYQAVHLFPRAIARLEEGIMPGPWFQRLMKASRNLSDSSRRDLDMILSTWSMDISPERFFTLLRALVDHLRDRERTPDPVVALERSVQLLPGPEPGTGTLSITGPIPDVLARWKRLDDSARAIQAEQRAALRDGTEIPHDPDGIARETGRALPLSRLRYQLMDGAELDLDGVSVPAERFRLNVTVPALTLLGASDEPAMLDGATPLPATLARSLAGTADDWYRVLTDASSGAFLPLPAERYTPTPAMLEHLRLRHAQCAVPGCARPSSWASECDHIEECRRGTPGEGGLTEIENLHLLCWQHHLDKTAGLLDPTRIPTPAREPGRTRWRIGDSGDAVTAIDDLDTASLHMVDVLTAAWTSFLRGTRAGSAPFEPAPVDRAPVDPAPVDPAPVDPAPVGSGRSAPTLDPAPTGREDPGVEPHGVAPPPRGPDGEDPPPF</sequence>
<proteinExistence type="predicted"/>
<feature type="compositionally biased region" description="Pro residues" evidence="1">
    <location>
        <begin position="555"/>
        <end position="570"/>
    </location>
</feature>
<dbReference type="AlphaFoldDB" id="A0A345YQF4"/>
<dbReference type="Proteomes" id="UP000254236">
    <property type="component" value="Chromosome"/>
</dbReference>
<feature type="region of interest" description="Disordered" evidence="1">
    <location>
        <begin position="504"/>
        <end position="570"/>
    </location>
</feature>
<dbReference type="InterPro" id="IPR003615">
    <property type="entry name" value="HNH_nuc"/>
</dbReference>
<dbReference type="CDD" id="cd00085">
    <property type="entry name" value="HNHc"/>
    <property type="match status" value="1"/>
</dbReference>
<accession>A0A345YQF4</accession>
<dbReference type="KEGG" id="bsau:DWV08_11420"/>
<feature type="region of interest" description="Disordered" evidence="1">
    <location>
        <begin position="1"/>
        <end position="27"/>
    </location>
</feature>
<evidence type="ECO:0000313" key="2">
    <source>
        <dbReference type="EMBL" id="AXK46156.1"/>
    </source>
</evidence>
<keyword evidence="3" id="KW-0540">Nuclease</keyword>
<evidence type="ECO:0000313" key="3">
    <source>
        <dbReference type="EMBL" id="RRR23896.1"/>
    </source>
</evidence>
<reference evidence="3 5" key="2">
    <citation type="submission" date="2018-08" db="EMBL/GenBank/DDBJ databases">
        <title>Brachybacterium saurashtrense DSM 23186.</title>
        <authorList>
            <person name="Li Y."/>
        </authorList>
    </citation>
    <scope>NUCLEOTIDE SEQUENCE [LARGE SCALE GENOMIC DNA]</scope>
    <source>
        <strain evidence="3 5">DSM 23186</strain>
    </source>
</reference>
<name>A0A345YQF4_9MICO</name>
<keyword evidence="4" id="KW-1185">Reference proteome</keyword>
<evidence type="ECO:0000256" key="1">
    <source>
        <dbReference type="SAM" id="MobiDB-lite"/>
    </source>
</evidence>
<evidence type="ECO:0000313" key="4">
    <source>
        <dbReference type="Proteomes" id="UP000254236"/>
    </source>
</evidence>
<protein>
    <submittedName>
        <fullName evidence="3">HNH endonuclease</fullName>
    </submittedName>
</protein>
<keyword evidence="3" id="KW-0255">Endonuclease</keyword>
<reference evidence="2 4" key="1">
    <citation type="submission" date="2018-07" db="EMBL/GenBank/DDBJ databases">
        <title>Brachybacterium saurashtrense DSM 23186 genome sequence.</title>
        <authorList>
            <person name="Guo L."/>
        </authorList>
    </citation>
    <scope>NUCLEOTIDE SEQUENCE [LARGE SCALE GENOMIC DNA]</scope>
    <source>
        <strain evidence="2 4">DSM 23186</strain>
    </source>
</reference>
<dbReference type="GO" id="GO:0004519">
    <property type="term" value="F:endonuclease activity"/>
    <property type="evidence" value="ECO:0007669"/>
    <property type="project" value="UniProtKB-KW"/>
</dbReference>
<dbReference type="Proteomes" id="UP000282185">
    <property type="component" value="Unassembled WGS sequence"/>
</dbReference>
<dbReference type="EMBL" id="CP031356">
    <property type="protein sequence ID" value="AXK46156.1"/>
    <property type="molecule type" value="Genomic_DNA"/>
</dbReference>